<dbReference type="Gene3D" id="1.20.142.10">
    <property type="entry name" value="Poly(ADP-ribose) polymerase, regulatory domain"/>
    <property type="match status" value="1"/>
</dbReference>
<dbReference type="InterPro" id="IPR008893">
    <property type="entry name" value="WGR_domain"/>
</dbReference>
<feature type="domain" description="WGR" evidence="12">
    <location>
        <begin position="37"/>
        <end position="136"/>
    </location>
</feature>
<organism evidence="13 14">
    <name type="scientific">Mycena maculata</name>
    <dbReference type="NCBI Taxonomy" id="230809"/>
    <lineage>
        <taxon>Eukaryota</taxon>
        <taxon>Fungi</taxon>
        <taxon>Dikarya</taxon>
        <taxon>Basidiomycota</taxon>
        <taxon>Agaricomycotina</taxon>
        <taxon>Agaricomycetes</taxon>
        <taxon>Agaricomycetidae</taxon>
        <taxon>Agaricales</taxon>
        <taxon>Marasmiineae</taxon>
        <taxon>Mycenaceae</taxon>
        <taxon>Mycena</taxon>
    </lineage>
</organism>
<dbReference type="GO" id="GO:0005730">
    <property type="term" value="C:nucleolus"/>
    <property type="evidence" value="ECO:0007669"/>
    <property type="project" value="TreeGrafter"/>
</dbReference>
<dbReference type="PROSITE" id="PS51060">
    <property type="entry name" value="PARP_ALPHA_HD"/>
    <property type="match status" value="1"/>
</dbReference>
<accession>A0AAD7HW22</accession>
<reference evidence="13" key="1">
    <citation type="submission" date="2023-03" db="EMBL/GenBank/DDBJ databases">
        <title>Massive genome expansion in bonnet fungi (Mycena s.s.) driven by repeated elements and novel gene families across ecological guilds.</title>
        <authorList>
            <consortium name="Lawrence Berkeley National Laboratory"/>
            <person name="Harder C.B."/>
            <person name="Miyauchi S."/>
            <person name="Viragh M."/>
            <person name="Kuo A."/>
            <person name="Thoen E."/>
            <person name="Andreopoulos B."/>
            <person name="Lu D."/>
            <person name="Skrede I."/>
            <person name="Drula E."/>
            <person name="Henrissat B."/>
            <person name="Morin E."/>
            <person name="Kohler A."/>
            <person name="Barry K."/>
            <person name="LaButti K."/>
            <person name="Morin E."/>
            <person name="Salamov A."/>
            <person name="Lipzen A."/>
            <person name="Mereny Z."/>
            <person name="Hegedus B."/>
            <person name="Baldrian P."/>
            <person name="Stursova M."/>
            <person name="Weitz H."/>
            <person name="Taylor A."/>
            <person name="Grigoriev I.V."/>
            <person name="Nagy L.G."/>
            <person name="Martin F."/>
            <person name="Kauserud H."/>
        </authorList>
    </citation>
    <scope>NUCLEOTIDE SEQUENCE</scope>
    <source>
        <strain evidence="13">CBHHK188m</strain>
    </source>
</reference>
<dbReference type="Pfam" id="PF02877">
    <property type="entry name" value="PARP_reg"/>
    <property type="match status" value="1"/>
</dbReference>
<evidence type="ECO:0000256" key="2">
    <source>
        <dbReference type="ARBA" id="ARBA00022676"/>
    </source>
</evidence>
<dbReference type="PROSITE" id="PS51059">
    <property type="entry name" value="PARP_CATALYTIC"/>
    <property type="match status" value="1"/>
</dbReference>
<dbReference type="EC" id="2.4.2.-" evidence="9"/>
<dbReference type="Pfam" id="PF00644">
    <property type="entry name" value="PARP"/>
    <property type="match status" value="1"/>
</dbReference>
<dbReference type="GO" id="GO:0016779">
    <property type="term" value="F:nucleotidyltransferase activity"/>
    <property type="evidence" value="ECO:0007669"/>
    <property type="project" value="UniProtKB-KW"/>
</dbReference>
<keyword evidence="6" id="KW-0539">Nucleus</keyword>
<dbReference type="InterPro" id="IPR036930">
    <property type="entry name" value="WGR_dom_sf"/>
</dbReference>
<evidence type="ECO:0000256" key="8">
    <source>
        <dbReference type="ARBA" id="ARBA00033987"/>
    </source>
</evidence>
<dbReference type="SUPFAM" id="SSF56399">
    <property type="entry name" value="ADP-ribosylation"/>
    <property type="match status" value="1"/>
</dbReference>
<evidence type="ECO:0000256" key="3">
    <source>
        <dbReference type="ARBA" id="ARBA00022679"/>
    </source>
</evidence>
<dbReference type="Pfam" id="PF05406">
    <property type="entry name" value="WGR"/>
    <property type="match status" value="1"/>
</dbReference>
<evidence type="ECO:0000256" key="4">
    <source>
        <dbReference type="ARBA" id="ARBA00022695"/>
    </source>
</evidence>
<evidence type="ECO:0000256" key="5">
    <source>
        <dbReference type="ARBA" id="ARBA00023027"/>
    </source>
</evidence>
<proteinExistence type="inferred from homology"/>
<keyword evidence="2 9" id="KW-0328">Glycosyltransferase</keyword>
<evidence type="ECO:0000259" key="11">
    <source>
        <dbReference type="PROSITE" id="PS51060"/>
    </source>
</evidence>
<dbReference type="AlphaFoldDB" id="A0AAD7HW22"/>
<keyword evidence="5 9" id="KW-0520">NAD</keyword>
<evidence type="ECO:0000313" key="14">
    <source>
        <dbReference type="Proteomes" id="UP001215280"/>
    </source>
</evidence>
<dbReference type="Gene3D" id="2.20.140.10">
    <property type="entry name" value="WGR domain"/>
    <property type="match status" value="1"/>
</dbReference>
<evidence type="ECO:0000256" key="1">
    <source>
        <dbReference type="ARBA" id="ARBA00004123"/>
    </source>
</evidence>
<dbReference type="Gene3D" id="3.90.228.10">
    <property type="match status" value="1"/>
</dbReference>
<comment type="catalytic activity">
    <reaction evidence="8">
        <text>NAD(+) + (ADP-D-ribosyl)n-acceptor = nicotinamide + (ADP-D-ribosyl)n+1-acceptor + H(+).</text>
        <dbReference type="EC" id="2.4.2.30"/>
    </reaction>
</comment>
<evidence type="ECO:0000256" key="7">
    <source>
        <dbReference type="ARBA" id="ARBA00024347"/>
    </source>
</evidence>
<dbReference type="SUPFAM" id="SSF142921">
    <property type="entry name" value="WGR domain-like"/>
    <property type="match status" value="1"/>
</dbReference>
<dbReference type="SMART" id="SM00773">
    <property type="entry name" value="WGR"/>
    <property type="match status" value="1"/>
</dbReference>
<comment type="subcellular location">
    <subcellularLocation>
        <location evidence="1">Nucleus</location>
    </subcellularLocation>
</comment>
<keyword evidence="4" id="KW-0548">Nucleotidyltransferase</keyword>
<evidence type="ECO:0000256" key="9">
    <source>
        <dbReference type="RuleBase" id="RU362114"/>
    </source>
</evidence>
<dbReference type="SUPFAM" id="SSF47587">
    <property type="entry name" value="Domain of poly(ADP-ribose) polymerase"/>
    <property type="match status" value="1"/>
</dbReference>
<keyword evidence="14" id="KW-1185">Reference proteome</keyword>
<evidence type="ECO:0000256" key="6">
    <source>
        <dbReference type="ARBA" id="ARBA00023242"/>
    </source>
</evidence>
<dbReference type="InterPro" id="IPR012317">
    <property type="entry name" value="Poly(ADP-ribose)pol_cat_dom"/>
</dbReference>
<evidence type="ECO:0000259" key="12">
    <source>
        <dbReference type="PROSITE" id="PS51977"/>
    </source>
</evidence>
<dbReference type="GO" id="GO:0003950">
    <property type="term" value="F:NAD+ poly-ADP-ribosyltransferase activity"/>
    <property type="evidence" value="ECO:0007669"/>
    <property type="project" value="UniProtKB-UniRule"/>
</dbReference>
<evidence type="ECO:0000313" key="13">
    <source>
        <dbReference type="EMBL" id="KAJ7729067.1"/>
    </source>
</evidence>
<dbReference type="GO" id="GO:1990404">
    <property type="term" value="F:NAD+-protein mono-ADP-ribosyltransferase activity"/>
    <property type="evidence" value="ECO:0007669"/>
    <property type="project" value="TreeGrafter"/>
</dbReference>
<dbReference type="InterPro" id="IPR050800">
    <property type="entry name" value="ARTD/PARP"/>
</dbReference>
<dbReference type="InterPro" id="IPR004102">
    <property type="entry name" value="Poly(ADP-ribose)pol_reg_dom"/>
</dbReference>
<dbReference type="CDD" id="cd01437">
    <property type="entry name" value="parp_like"/>
    <property type="match status" value="1"/>
</dbReference>
<feature type="domain" description="PARP alpha-helical" evidence="11">
    <location>
        <begin position="157"/>
        <end position="285"/>
    </location>
</feature>
<comment type="similarity">
    <text evidence="7">Belongs to the ARTD/PARP family.</text>
</comment>
<name>A0AAD7HW22_9AGAR</name>
<dbReference type="InterPro" id="IPR036616">
    <property type="entry name" value="Poly(ADP-ribose)pol_reg_dom_sf"/>
</dbReference>
<dbReference type="FunFam" id="2.20.140.10:FF:000001">
    <property type="entry name" value="Poly [ADP-ribose] polymerase"/>
    <property type="match status" value="1"/>
</dbReference>
<dbReference type="GO" id="GO:0070212">
    <property type="term" value="P:protein poly-ADP-ribosylation"/>
    <property type="evidence" value="ECO:0007669"/>
    <property type="project" value="TreeGrafter"/>
</dbReference>
<gene>
    <name evidence="13" type="ORF">DFH07DRAFT_945642</name>
</gene>
<dbReference type="CDD" id="cd07997">
    <property type="entry name" value="WGR_PARP"/>
    <property type="match status" value="1"/>
</dbReference>
<feature type="domain" description="PARP catalytic" evidence="10">
    <location>
        <begin position="296"/>
        <end position="535"/>
    </location>
</feature>
<sequence>MFWRPVRQIAVCPRRFGYRSLSGYTAPVDPLSSYIHSHRVYTTTEPWDVVLNQTNINDNQNKNKFYIMQLLQSASNPNSYAVYTRWGRLGEPGQLRIEEPFESAKAAEKRFSKRFKSKTGVEWVERETATPQDGKYIWLDREYEQDEKTADAPAAPVSTLAPEVQALCSLIFSQDLIDAHLLAMNYNIDKMPLGKLGRATISKGFSALKRIADVIDDPDGPLAKTHGGAEAAYAALSGVYYSIIPHVPYPRRHPLRAIKDAEMLKRELELMDSLLDMQVATGIMSTATNGTAAPVHPMDARFASLNLSSVAPVAPTSSEYQAIAAYVRDTEVRKSTFTIEVTHVFKVERAGETDAWTQAGHDRLHSGERLLLWHGSRSTNFAGILKNGLRIAPPEAPSTGYMFGRGVYFADMVSKSFNYCHSSLSDNNGLLLLCEVAAGPFFEQQNGNYHADVDCARALKRSTKGLGRSAPARWTDAGTVLGSDELRGCMMPAGRRRLRTVQPELNYNEYIVYNLNQIRLRYVVMVKSKDKEVEEPGLGAYAYTASCKLGRLRPCGSARHSANASVTSAP</sequence>
<dbReference type="EMBL" id="JARJLG010000200">
    <property type="protein sequence ID" value="KAJ7729067.1"/>
    <property type="molecule type" value="Genomic_DNA"/>
</dbReference>
<dbReference type="GO" id="GO:0006302">
    <property type="term" value="P:double-strand break repair"/>
    <property type="evidence" value="ECO:0007669"/>
    <property type="project" value="TreeGrafter"/>
</dbReference>
<dbReference type="Proteomes" id="UP001215280">
    <property type="component" value="Unassembled WGS sequence"/>
</dbReference>
<dbReference type="PANTHER" id="PTHR10459:SF60">
    <property type="entry name" value="POLY [ADP-RIBOSE] POLYMERASE 2"/>
    <property type="match status" value="1"/>
</dbReference>
<comment type="caution">
    <text evidence="13">The sequence shown here is derived from an EMBL/GenBank/DDBJ whole genome shotgun (WGS) entry which is preliminary data.</text>
</comment>
<evidence type="ECO:0000259" key="10">
    <source>
        <dbReference type="PROSITE" id="PS51059"/>
    </source>
</evidence>
<dbReference type="PANTHER" id="PTHR10459">
    <property type="entry name" value="DNA LIGASE"/>
    <property type="match status" value="1"/>
</dbReference>
<dbReference type="PROSITE" id="PS51977">
    <property type="entry name" value="WGR"/>
    <property type="match status" value="1"/>
</dbReference>
<protein>
    <recommendedName>
        <fullName evidence="9">Poly [ADP-ribose] polymerase</fullName>
        <shortName evidence="9">PARP</shortName>
        <ecNumber evidence="9">2.4.2.-</ecNumber>
    </recommendedName>
</protein>
<keyword evidence="3 9" id="KW-0808">Transferase</keyword>